<feature type="compositionally biased region" description="Polar residues" evidence="8">
    <location>
        <begin position="45"/>
        <end position="60"/>
    </location>
</feature>
<feature type="region of interest" description="Disordered" evidence="8">
    <location>
        <begin position="37"/>
        <end position="64"/>
    </location>
</feature>
<dbReference type="GeneID" id="70237893"/>
<dbReference type="SMART" id="SM00116">
    <property type="entry name" value="CBS"/>
    <property type="match status" value="4"/>
</dbReference>
<dbReference type="InterPro" id="IPR000644">
    <property type="entry name" value="CBS_dom"/>
</dbReference>
<dbReference type="Gene3D" id="3.10.580.10">
    <property type="entry name" value="CBS-domain"/>
    <property type="match status" value="2"/>
</dbReference>
<dbReference type="PROSITE" id="PS51371">
    <property type="entry name" value="CBS"/>
    <property type="match status" value="2"/>
</dbReference>
<dbReference type="InterPro" id="IPR046342">
    <property type="entry name" value="CBS_dom_sf"/>
</dbReference>
<dbReference type="RefSeq" id="XP_046058855.1">
    <property type="nucleotide sequence ID" value="XM_046207164.1"/>
</dbReference>
<dbReference type="PANTHER" id="PTHR13780">
    <property type="entry name" value="AMP-ACTIVATED PROTEIN KINASE, GAMMA REGULATORY SUBUNIT"/>
    <property type="match status" value="1"/>
</dbReference>
<evidence type="ECO:0000256" key="2">
    <source>
        <dbReference type="ARBA" id="ARBA00006624"/>
    </source>
</evidence>
<dbReference type="Proteomes" id="UP000769157">
    <property type="component" value="Unassembled WGS sequence"/>
</dbReference>
<comment type="similarity">
    <text evidence="2 6">Belongs to the SDS23 family.</text>
</comment>
<feature type="region of interest" description="Disordered" evidence="8">
    <location>
        <begin position="460"/>
        <end position="499"/>
    </location>
</feature>
<dbReference type="OrthoDB" id="449052at2759"/>
<keyword evidence="3 6" id="KW-0963">Cytoplasm</keyword>
<comment type="function">
    <text evidence="6">Involved in DNA replication and cell separation.</text>
</comment>
<proteinExistence type="inferred from homology"/>
<comment type="subcellular location">
    <subcellularLocation>
        <location evidence="1 6">Cytoplasm</location>
    </subcellularLocation>
</comment>
<dbReference type="EMBL" id="JAEUBE010000414">
    <property type="protein sequence ID" value="KAH3661751.1"/>
    <property type="molecule type" value="Genomic_DNA"/>
</dbReference>
<keyword evidence="11" id="KW-1185">Reference proteome</keyword>
<feature type="compositionally biased region" description="Basic and acidic residues" evidence="8">
    <location>
        <begin position="488"/>
        <end position="499"/>
    </location>
</feature>
<evidence type="ECO:0000313" key="11">
    <source>
        <dbReference type="Proteomes" id="UP000769157"/>
    </source>
</evidence>
<reference evidence="10" key="1">
    <citation type="journal article" date="2021" name="Open Biol.">
        <title>Shared evolutionary footprints suggest mitochondrial oxidative damage underlies multiple complex I losses in fungi.</title>
        <authorList>
            <person name="Schikora-Tamarit M.A."/>
            <person name="Marcet-Houben M."/>
            <person name="Nosek J."/>
            <person name="Gabaldon T."/>
        </authorList>
    </citation>
    <scope>NUCLEOTIDE SEQUENCE</scope>
    <source>
        <strain evidence="10">CBS6075</strain>
    </source>
</reference>
<feature type="compositionally biased region" description="Polar residues" evidence="8">
    <location>
        <begin position="408"/>
        <end position="427"/>
    </location>
</feature>
<dbReference type="SUPFAM" id="SSF54631">
    <property type="entry name" value="CBS-domain pair"/>
    <property type="match status" value="2"/>
</dbReference>
<sequence>MPNSKFPGSPTIRTPGSPTIQSRQTSIVEMLSTPPPIEHLELGSIDSSISTPGSPGSHGSNLYHLQPQSSIQSSLSRNASMSSSNSTFMGGTCGEWQHVTLSELVEQNKLITISSKVSVEQAFDTLVDNGLTSVPVEEFPKDINCLTFDYTDLNSYLLLVLNKLKPDSLLQINYEPRDEIPELIKRAQRGDQVPVSFVIRLTNKNPFIKLNEQDTLSTVVEILGTGVHRVAITKENQITGILSQRRLVKYLWENARRFPSMEPLLSSSIQSLNIGSSNVISIYGDQLLIEGLVKMHDLMISSLAVVDRNNNLLGNISVTDVRLVSKSSKSDLLYKSCLHFISVILNSRGLENGKDSFPIFHVTSSSSLGRTMAKLVATQSHRLWIVKPDHQGSISSISPTQPSPSEPKSGSISGPSSVPLISQSSQGADAGEARTSGKLVGVLSLTDILSLLAKTLGKEHVEPSIARKQRRRSSSSTSSRTTTSSLEMFRKSISDHNDR</sequence>
<feature type="domain" description="CBS" evidence="9">
    <location>
        <begin position="202"/>
        <end position="260"/>
    </location>
</feature>
<evidence type="ECO:0000256" key="3">
    <source>
        <dbReference type="ARBA" id="ARBA00022490"/>
    </source>
</evidence>
<feature type="compositionally biased region" description="Low complexity" evidence="8">
    <location>
        <begin position="474"/>
        <end position="485"/>
    </location>
</feature>
<evidence type="ECO:0000259" key="9">
    <source>
        <dbReference type="PROSITE" id="PS51371"/>
    </source>
</evidence>
<dbReference type="AlphaFoldDB" id="A0A9P8NYU7"/>
<dbReference type="CDD" id="cd02205">
    <property type="entry name" value="CBS_pair_SF"/>
    <property type="match status" value="1"/>
</dbReference>
<keyword evidence="4" id="KW-0677">Repeat</keyword>
<dbReference type="GO" id="GO:0030071">
    <property type="term" value="P:regulation of mitotic metaphase/anaphase transition"/>
    <property type="evidence" value="ECO:0007669"/>
    <property type="project" value="InterPro"/>
</dbReference>
<gene>
    <name evidence="10" type="ORF">OGAPHI_005929</name>
</gene>
<keyword evidence="5 7" id="KW-0129">CBS domain</keyword>
<comment type="caution">
    <text evidence="10">The sequence shown here is derived from an EMBL/GenBank/DDBJ whole genome shotgun (WGS) entry which is preliminary data.</text>
</comment>
<dbReference type="InterPro" id="IPR050511">
    <property type="entry name" value="AMPK_gamma/SDS23_families"/>
</dbReference>
<evidence type="ECO:0000256" key="6">
    <source>
        <dbReference type="PIRNR" id="PIRNR018148"/>
    </source>
</evidence>
<dbReference type="PANTHER" id="PTHR13780:SF36">
    <property type="entry name" value="CBS DOMAIN-CONTAINING PROTEIN"/>
    <property type="match status" value="1"/>
</dbReference>
<dbReference type="InterPro" id="IPR016711">
    <property type="entry name" value="Ssd23"/>
</dbReference>
<dbReference type="PIRSF" id="PIRSF018148">
    <property type="entry name" value="UCP018148_CBS_YBR214w"/>
    <property type="match status" value="1"/>
</dbReference>
<dbReference type="Pfam" id="PF00571">
    <property type="entry name" value="CBS"/>
    <property type="match status" value="2"/>
</dbReference>
<reference evidence="10" key="2">
    <citation type="submission" date="2021-01" db="EMBL/GenBank/DDBJ databases">
        <authorList>
            <person name="Schikora-Tamarit M.A."/>
        </authorList>
    </citation>
    <scope>NUCLEOTIDE SEQUENCE</scope>
    <source>
        <strain evidence="10">CBS6075</strain>
    </source>
</reference>
<dbReference type="GO" id="GO:0004865">
    <property type="term" value="F:protein serine/threonine phosphatase inhibitor activity"/>
    <property type="evidence" value="ECO:0007669"/>
    <property type="project" value="TreeGrafter"/>
</dbReference>
<organism evidence="10 11">
    <name type="scientific">Ogataea philodendri</name>
    <dbReference type="NCBI Taxonomy" id="1378263"/>
    <lineage>
        <taxon>Eukaryota</taxon>
        <taxon>Fungi</taxon>
        <taxon>Dikarya</taxon>
        <taxon>Ascomycota</taxon>
        <taxon>Saccharomycotina</taxon>
        <taxon>Pichiomycetes</taxon>
        <taxon>Pichiales</taxon>
        <taxon>Pichiaceae</taxon>
        <taxon>Ogataea</taxon>
    </lineage>
</organism>
<accession>A0A9P8NYU7</accession>
<evidence type="ECO:0000256" key="8">
    <source>
        <dbReference type="SAM" id="MobiDB-lite"/>
    </source>
</evidence>
<feature type="region of interest" description="Disordered" evidence="8">
    <location>
        <begin position="1"/>
        <end position="22"/>
    </location>
</feature>
<name>A0A9P8NYU7_9ASCO</name>
<evidence type="ECO:0000256" key="7">
    <source>
        <dbReference type="PROSITE-ProRule" id="PRU00703"/>
    </source>
</evidence>
<feature type="region of interest" description="Disordered" evidence="8">
    <location>
        <begin position="392"/>
        <end position="432"/>
    </location>
</feature>
<dbReference type="GO" id="GO:0042149">
    <property type="term" value="P:cellular response to glucose starvation"/>
    <property type="evidence" value="ECO:0007669"/>
    <property type="project" value="UniProtKB-UniRule"/>
</dbReference>
<feature type="compositionally biased region" description="Polar residues" evidence="8">
    <location>
        <begin position="11"/>
        <end position="22"/>
    </location>
</feature>
<dbReference type="GO" id="GO:0005737">
    <property type="term" value="C:cytoplasm"/>
    <property type="evidence" value="ECO:0007669"/>
    <property type="project" value="UniProtKB-SubCell"/>
</dbReference>
<evidence type="ECO:0000256" key="1">
    <source>
        <dbReference type="ARBA" id="ARBA00004496"/>
    </source>
</evidence>
<evidence type="ECO:0000256" key="4">
    <source>
        <dbReference type="ARBA" id="ARBA00022737"/>
    </source>
</evidence>
<feature type="domain" description="CBS" evidence="9">
    <location>
        <begin position="275"/>
        <end position="332"/>
    </location>
</feature>
<evidence type="ECO:0000313" key="10">
    <source>
        <dbReference type="EMBL" id="KAH3661751.1"/>
    </source>
</evidence>
<protein>
    <recommendedName>
        <fullName evidence="9">CBS domain-containing protein</fullName>
    </recommendedName>
</protein>
<evidence type="ECO:0000256" key="5">
    <source>
        <dbReference type="ARBA" id="ARBA00023122"/>
    </source>
</evidence>